<comment type="caution">
    <text evidence="1">The sequence shown here is derived from an EMBL/GenBank/DDBJ whole genome shotgun (WGS) entry which is preliminary data.</text>
</comment>
<gene>
    <name evidence="2" type="ORF">CJ240_04515</name>
    <name evidence="1" type="ORF">HMPREF1862_01420</name>
</gene>
<name>A0AB34WYD7_9ACTO</name>
<reference evidence="1 3" key="1">
    <citation type="submission" date="2016-01" db="EMBL/GenBank/DDBJ databases">
        <authorList>
            <person name="Mitreva M."/>
            <person name="Pepin K.H."/>
            <person name="Mihindukulasuriya K.A."/>
            <person name="Fulton R."/>
            <person name="Fronick C."/>
            <person name="O'Laughlin M."/>
            <person name="Miner T."/>
            <person name="Herter B."/>
            <person name="Rosa B.A."/>
            <person name="Cordes M."/>
            <person name="Tomlinson C."/>
            <person name="Wollam A."/>
            <person name="Palsikar V.B."/>
            <person name="Mardis E.R."/>
            <person name="Wilson R.K."/>
        </authorList>
    </citation>
    <scope>NUCLEOTIDE SEQUENCE [LARGE SCALE GENOMIC DNA]</scope>
    <source>
        <strain evidence="1 3">DNF00696</strain>
    </source>
</reference>
<accession>A0AB34WYD7</accession>
<sequence length="103" mass="11486">MLIPEILPELIQALANLELKMTGEEMCVGGHNSRIALNHLVDIMYIIGSRFESVCGRISQLDSRLQIPPADYLRQEISRSDPDFLEITPLVVSVPARVTALEN</sequence>
<evidence type="ECO:0000313" key="3">
    <source>
        <dbReference type="Proteomes" id="UP000070572"/>
    </source>
</evidence>
<dbReference type="AlphaFoldDB" id="A0AB34WYD7"/>
<dbReference type="EMBL" id="PNGC01000001">
    <property type="protein sequence ID" value="PMB90965.1"/>
    <property type="molecule type" value="Genomic_DNA"/>
</dbReference>
<keyword evidence="4" id="KW-1185">Reference proteome</keyword>
<dbReference type="Proteomes" id="UP000243201">
    <property type="component" value="Unassembled WGS sequence"/>
</dbReference>
<evidence type="ECO:0000313" key="4">
    <source>
        <dbReference type="Proteomes" id="UP000243201"/>
    </source>
</evidence>
<reference evidence="2 4" key="2">
    <citation type="submission" date="2017-09" db="EMBL/GenBank/DDBJ databases">
        <title>Bacterial strain isolated from the female urinary microbiota.</title>
        <authorList>
            <person name="Thomas-White K."/>
            <person name="Kumar N."/>
            <person name="Forster S."/>
            <person name="Putonti C."/>
            <person name="Lawley T."/>
            <person name="Wolfe A.J."/>
        </authorList>
    </citation>
    <scope>NUCLEOTIDE SEQUENCE [LARGE SCALE GENOMIC DNA]</scope>
    <source>
        <strain evidence="2 4">UMB0744</strain>
    </source>
</reference>
<dbReference type="EMBL" id="LSDN01000018">
    <property type="protein sequence ID" value="KXB80196.1"/>
    <property type="molecule type" value="Genomic_DNA"/>
</dbReference>
<organism evidence="1 3">
    <name type="scientific">Varibaculum cambriense</name>
    <dbReference type="NCBI Taxonomy" id="184870"/>
    <lineage>
        <taxon>Bacteria</taxon>
        <taxon>Bacillati</taxon>
        <taxon>Actinomycetota</taxon>
        <taxon>Actinomycetes</taxon>
        <taxon>Actinomycetales</taxon>
        <taxon>Actinomycetaceae</taxon>
        <taxon>Varibaculum</taxon>
    </lineage>
</organism>
<evidence type="ECO:0000313" key="1">
    <source>
        <dbReference type="EMBL" id="KXB80196.1"/>
    </source>
</evidence>
<proteinExistence type="predicted"/>
<evidence type="ECO:0000313" key="2">
    <source>
        <dbReference type="EMBL" id="PMB90965.1"/>
    </source>
</evidence>
<dbReference type="Proteomes" id="UP000070572">
    <property type="component" value="Unassembled WGS sequence"/>
</dbReference>
<protein>
    <submittedName>
        <fullName evidence="1">Uncharacterized protein</fullName>
    </submittedName>
</protein>